<dbReference type="Proteomes" id="UP001162131">
    <property type="component" value="Unassembled WGS sequence"/>
</dbReference>
<proteinExistence type="predicted"/>
<sequence length="132" mass="15211">MKLHQRIERSSPILPQSKIFCSLRSSVLSPGLIRDQNFSFPTLKKLRKIPCFNIEPRPKLSIENNFIVVKNHNAKELVRQSAPQSLKGRIFSRPPTAGGFSMTEPIREHNFSIKKRLKVNQYANLMSRILNN</sequence>
<evidence type="ECO:0000313" key="2">
    <source>
        <dbReference type="Proteomes" id="UP001162131"/>
    </source>
</evidence>
<dbReference type="EMBL" id="CAJZBQ010000060">
    <property type="protein sequence ID" value="CAG9334893.1"/>
    <property type="molecule type" value="Genomic_DNA"/>
</dbReference>
<reference evidence="1" key="1">
    <citation type="submission" date="2021-09" db="EMBL/GenBank/DDBJ databases">
        <authorList>
            <consortium name="AG Swart"/>
            <person name="Singh M."/>
            <person name="Singh A."/>
            <person name="Seah K."/>
            <person name="Emmerich C."/>
        </authorList>
    </citation>
    <scope>NUCLEOTIDE SEQUENCE</scope>
    <source>
        <strain evidence="1">ATCC30299</strain>
    </source>
</reference>
<accession>A0AAU9KDC3</accession>
<comment type="caution">
    <text evidence="1">The sequence shown here is derived from an EMBL/GenBank/DDBJ whole genome shotgun (WGS) entry which is preliminary data.</text>
</comment>
<gene>
    <name evidence="1" type="ORF">BSTOLATCC_MIC62477</name>
</gene>
<name>A0AAU9KDC3_9CILI</name>
<protein>
    <submittedName>
        <fullName evidence="1">Uncharacterized protein</fullName>
    </submittedName>
</protein>
<keyword evidence="2" id="KW-1185">Reference proteome</keyword>
<dbReference type="AlphaFoldDB" id="A0AAU9KDC3"/>
<evidence type="ECO:0000313" key="1">
    <source>
        <dbReference type="EMBL" id="CAG9334893.1"/>
    </source>
</evidence>
<organism evidence="1 2">
    <name type="scientific">Blepharisma stoltei</name>
    <dbReference type="NCBI Taxonomy" id="1481888"/>
    <lineage>
        <taxon>Eukaryota</taxon>
        <taxon>Sar</taxon>
        <taxon>Alveolata</taxon>
        <taxon>Ciliophora</taxon>
        <taxon>Postciliodesmatophora</taxon>
        <taxon>Heterotrichea</taxon>
        <taxon>Heterotrichida</taxon>
        <taxon>Blepharismidae</taxon>
        <taxon>Blepharisma</taxon>
    </lineage>
</organism>